<sequence>MDHLFWNWRFCGKCFGLFWEEGQHKGHCSEGGGHEAAGLSFFLQRADQLGEYLNRSGVWEGTGAQDNWRWCRHCYTMFFGGFDKQGSCPTGGAHDKSESYGYALEY</sequence>
<evidence type="ECO:0000313" key="2">
    <source>
        <dbReference type="Proteomes" id="UP000199147"/>
    </source>
</evidence>
<keyword evidence="2" id="KW-1185">Reference proteome</keyword>
<evidence type="ECO:0000313" key="1">
    <source>
        <dbReference type="EMBL" id="CRZ14936.1"/>
    </source>
</evidence>
<organism evidence="1 2">
    <name type="scientific">Mycolicibacterium neworleansense</name>
    <dbReference type="NCBI Taxonomy" id="146018"/>
    <lineage>
        <taxon>Bacteria</taxon>
        <taxon>Bacillati</taxon>
        <taxon>Actinomycetota</taxon>
        <taxon>Actinomycetes</taxon>
        <taxon>Mycobacteriales</taxon>
        <taxon>Mycobacteriaceae</taxon>
        <taxon>Mycolicibacterium</taxon>
    </lineage>
</organism>
<name>A0A0H5RME9_9MYCO</name>
<accession>A0A0H5RME9</accession>
<gene>
    <name evidence="1" type="ORF">BN2156_01793</name>
</gene>
<dbReference type="AlphaFoldDB" id="A0A0H5RME9"/>
<protein>
    <submittedName>
        <fullName evidence="1">Uncharacterized protein</fullName>
    </submittedName>
</protein>
<dbReference type="Proteomes" id="UP000199147">
    <property type="component" value="Unassembled WGS sequence"/>
</dbReference>
<dbReference type="EMBL" id="CWKH01000001">
    <property type="protein sequence ID" value="CRZ14936.1"/>
    <property type="molecule type" value="Genomic_DNA"/>
</dbReference>
<reference evidence="2" key="1">
    <citation type="submission" date="2015-07" db="EMBL/GenBank/DDBJ databases">
        <authorList>
            <person name="Urmite Genomes"/>
        </authorList>
    </citation>
    <scope>NUCLEOTIDE SEQUENCE [LARGE SCALE GENOMIC DNA]</scope>
    <source>
        <strain evidence="2">type strain: ATCC 49404</strain>
    </source>
</reference>
<proteinExistence type="predicted"/>